<evidence type="ECO:0000313" key="4">
    <source>
        <dbReference type="EMBL" id="CAH0563694.1"/>
    </source>
</evidence>
<dbReference type="AlphaFoldDB" id="A0A9P0BG96"/>
<reference evidence="4" key="1">
    <citation type="submission" date="2021-12" db="EMBL/GenBank/DDBJ databases">
        <authorList>
            <person name="King R."/>
        </authorList>
    </citation>
    <scope>NUCLEOTIDE SEQUENCE</scope>
</reference>
<comment type="pathway">
    <text evidence="1">tRNA modification; 5-methoxycarbonylmethyl-2-thiouridine-tRNA biosynthesis.</text>
</comment>
<dbReference type="EMBL" id="OV121140">
    <property type="protein sequence ID" value="CAH0563694.1"/>
    <property type="molecule type" value="Genomic_DNA"/>
</dbReference>
<dbReference type="InterPro" id="IPR018627">
    <property type="entry name" value="ELP6"/>
</dbReference>
<proteinExistence type="inferred from homology"/>
<evidence type="ECO:0000256" key="1">
    <source>
        <dbReference type="ARBA" id="ARBA00005043"/>
    </source>
</evidence>
<dbReference type="CDD" id="cd19495">
    <property type="entry name" value="Elp6"/>
    <property type="match status" value="1"/>
</dbReference>
<dbReference type="GO" id="GO:0002098">
    <property type="term" value="P:tRNA wobble uridine modification"/>
    <property type="evidence" value="ECO:0007669"/>
    <property type="project" value="InterPro"/>
</dbReference>
<protein>
    <recommendedName>
        <fullName evidence="3">Elongator complex protein 6</fullName>
    </recommendedName>
</protein>
<dbReference type="Pfam" id="PF09807">
    <property type="entry name" value="ELP6"/>
    <property type="match status" value="1"/>
</dbReference>
<dbReference type="Gene3D" id="3.40.50.300">
    <property type="entry name" value="P-loop containing nucleotide triphosphate hydrolases"/>
    <property type="match status" value="1"/>
</dbReference>
<dbReference type="GO" id="GO:0033588">
    <property type="term" value="C:elongator holoenzyme complex"/>
    <property type="evidence" value="ECO:0007669"/>
    <property type="project" value="InterPro"/>
</dbReference>
<accession>A0A9P0BG96</accession>
<name>A0A9P0BG96_BRAAE</name>
<evidence type="ECO:0000313" key="5">
    <source>
        <dbReference type="Proteomes" id="UP001154078"/>
    </source>
</evidence>
<gene>
    <name evidence="4" type="ORF">MELIAE_LOCUS12451</name>
</gene>
<sequence length="249" mass="27984">MLSLTDPKSNNPVLASLQIKTSEKIISVKENGSADSNFILTHLIKQIFYEKNKILLIGLHNTLDHYQNVGKKLGYDFKKSIDDHQAGIIEPLDDLTQKIIEDDVYENKEELVKCLFGEIQSQIALLSESTTQQIYLIVDDLSHLLDLGVDIAHIISFINYCNSLVDTENVAVVINTHVCNKIDEIISNTLQYVSDVHIEVASLKTGRSTDVTGVINVSRDGGTNHYQYKTFDRGVKTFHPGQAIFNMYK</sequence>
<dbReference type="OrthoDB" id="9995306at2759"/>
<dbReference type="PANTHER" id="PTHR16184">
    <property type="entry name" value="ELONGATOR COMPLEX PROTEIN 6"/>
    <property type="match status" value="1"/>
</dbReference>
<organism evidence="4 5">
    <name type="scientific">Brassicogethes aeneus</name>
    <name type="common">Rape pollen beetle</name>
    <name type="synonym">Meligethes aeneus</name>
    <dbReference type="NCBI Taxonomy" id="1431903"/>
    <lineage>
        <taxon>Eukaryota</taxon>
        <taxon>Metazoa</taxon>
        <taxon>Ecdysozoa</taxon>
        <taxon>Arthropoda</taxon>
        <taxon>Hexapoda</taxon>
        <taxon>Insecta</taxon>
        <taxon>Pterygota</taxon>
        <taxon>Neoptera</taxon>
        <taxon>Endopterygota</taxon>
        <taxon>Coleoptera</taxon>
        <taxon>Polyphaga</taxon>
        <taxon>Cucujiformia</taxon>
        <taxon>Nitidulidae</taxon>
        <taxon>Meligethinae</taxon>
        <taxon>Brassicogethes</taxon>
    </lineage>
</organism>
<evidence type="ECO:0000256" key="3">
    <source>
        <dbReference type="ARBA" id="ARBA00020263"/>
    </source>
</evidence>
<keyword evidence="5" id="KW-1185">Reference proteome</keyword>
<dbReference type="Proteomes" id="UP001154078">
    <property type="component" value="Chromosome 9"/>
</dbReference>
<evidence type="ECO:0000256" key="2">
    <source>
        <dbReference type="ARBA" id="ARBA00008837"/>
    </source>
</evidence>
<dbReference type="PANTHER" id="PTHR16184:SF6">
    <property type="entry name" value="ELONGATOR COMPLEX PROTEIN 6"/>
    <property type="match status" value="1"/>
</dbReference>
<dbReference type="InterPro" id="IPR027417">
    <property type="entry name" value="P-loop_NTPase"/>
</dbReference>
<comment type="similarity">
    <text evidence="2">Belongs to the ELP6 family.</text>
</comment>